<dbReference type="InterPro" id="IPR041546">
    <property type="entry name" value="ClpA/ClpB_AAA_lid"/>
</dbReference>
<evidence type="ECO:0000256" key="2">
    <source>
        <dbReference type="ARBA" id="ARBA00008675"/>
    </source>
</evidence>
<dbReference type="Pfam" id="PF10431">
    <property type="entry name" value="ClpB_D2-small"/>
    <property type="match status" value="1"/>
</dbReference>
<comment type="subcellular location">
    <subcellularLocation>
        <location evidence="1">Cytoplasm</location>
    </subcellularLocation>
</comment>
<dbReference type="PROSITE" id="PS50045">
    <property type="entry name" value="SIGMA54_INTERACT_4"/>
    <property type="match status" value="1"/>
</dbReference>
<gene>
    <name evidence="16" type="primary">KAFR0F02780</name>
    <name evidence="16" type="ORF">KAFR_0F02780</name>
</gene>
<dbReference type="PROSITE" id="PS00871">
    <property type="entry name" value="CLPAB_2"/>
    <property type="match status" value="1"/>
</dbReference>
<keyword evidence="8 12" id="KW-0175">Coiled coil</keyword>
<feature type="region of interest" description="Disordered" evidence="13">
    <location>
        <begin position="862"/>
        <end position="915"/>
    </location>
</feature>
<dbReference type="GO" id="GO:0042026">
    <property type="term" value="P:protein refolding"/>
    <property type="evidence" value="ECO:0007669"/>
    <property type="project" value="TreeGrafter"/>
</dbReference>
<dbReference type="RefSeq" id="XP_003958010.1">
    <property type="nucleotide sequence ID" value="XM_003957961.1"/>
</dbReference>
<evidence type="ECO:0000259" key="15">
    <source>
        <dbReference type="PROSITE" id="PS51903"/>
    </source>
</evidence>
<dbReference type="SMART" id="SM00382">
    <property type="entry name" value="AAA"/>
    <property type="match status" value="2"/>
</dbReference>
<dbReference type="FunFam" id="1.10.8.60:FF:000017">
    <property type="entry name" value="ATP-dependent chaperone ClpB"/>
    <property type="match status" value="1"/>
</dbReference>
<evidence type="ECO:0000256" key="4">
    <source>
        <dbReference type="ARBA" id="ARBA00022737"/>
    </source>
</evidence>
<keyword evidence="5 11" id="KW-0547">Nucleotide-binding</keyword>
<dbReference type="CDD" id="cd00009">
    <property type="entry name" value="AAA"/>
    <property type="match status" value="1"/>
</dbReference>
<dbReference type="PANTHER" id="PTHR11638:SF18">
    <property type="entry name" value="HEAT SHOCK PROTEIN 104"/>
    <property type="match status" value="1"/>
</dbReference>
<dbReference type="GO" id="GO:0006355">
    <property type="term" value="P:regulation of DNA-templated transcription"/>
    <property type="evidence" value="ECO:0007669"/>
    <property type="project" value="InterPro"/>
</dbReference>
<keyword evidence="17" id="KW-1185">Reference proteome</keyword>
<dbReference type="SUPFAM" id="SSF81923">
    <property type="entry name" value="Double Clp-N motif"/>
    <property type="match status" value="1"/>
</dbReference>
<evidence type="ECO:0000256" key="13">
    <source>
        <dbReference type="SAM" id="MobiDB-lite"/>
    </source>
</evidence>
<dbReference type="InterPro" id="IPR036628">
    <property type="entry name" value="Clp_N_dom_sf"/>
</dbReference>
<dbReference type="InterPro" id="IPR003593">
    <property type="entry name" value="AAA+_ATPase"/>
</dbReference>
<dbReference type="HOGENOM" id="CLU_005070_4_0_1"/>
<dbReference type="AlphaFoldDB" id="H2AWX5"/>
<dbReference type="CDD" id="cd19499">
    <property type="entry name" value="RecA-like_ClpB_Hsp104-like"/>
    <property type="match status" value="1"/>
</dbReference>
<dbReference type="GO" id="GO:0043335">
    <property type="term" value="P:protein unfolding"/>
    <property type="evidence" value="ECO:0007669"/>
    <property type="project" value="EnsemblFungi"/>
</dbReference>
<dbReference type="SUPFAM" id="SSF52540">
    <property type="entry name" value="P-loop containing nucleoside triphosphate hydrolases"/>
    <property type="match status" value="2"/>
</dbReference>
<dbReference type="GO" id="GO:0034975">
    <property type="term" value="P:protein folding in endoplasmic reticulum"/>
    <property type="evidence" value="ECO:0007669"/>
    <property type="project" value="EnsemblFungi"/>
</dbReference>
<dbReference type="InterPro" id="IPR003959">
    <property type="entry name" value="ATPase_AAA_core"/>
</dbReference>
<feature type="compositionally biased region" description="Acidic residues" evidence="13">
    <location>
        <begin position="886"/>
        <end position="895"/>
    </location>
</feature>
<dbReference type="Gene3D" id="3.40.50.300">
    <property type="entry name" value="P-loop containing nucleotide triphosphate hydrolases"/>
    <property type="match status" value="3"/>
</dbReference>
<dbReference type="InterPro" id="IPR028299">
    <property type="entry name" value="ClpA/B_CS2"/>
</dbReference>
<dbReference type="GO" id="GO:0034399">
    <property type="term" value="C:nuclear periphery"/>
    <property type="evidence" value="ECO:0007669"/>
    <property type="project" value="EnsemblFungi"/>
</dbReference>
<keyword evidence="4 10" id="KW-0677">Repeat</keyword>
<dbReference type="STRING" id="1071382.H2AWX5"/>
<dbReference type="Gene3D" id="1.10.8.60">
    <property type="match status" value="1"/>
</dbReference>
<dbReference type="GO" id="GO:0043531">
    <property type="term" value="F:ADP binding"/>
    <property type="evidence" value="ECO:0007669"/>
    <property type="project" value="EnsemblFungi"/>
</dbReference>
<dbReference type="PRINTS" id="PR00300">
    <property type="entry name" value="CLPPROTEASEA"/>
</dbReference>
<dbReference type="SMART" id="SM01086">
    <property type="entry name" value="ClpB_D2-small"/>
    <property type="match status" value="1"/>
</dbReference>
<organism evidence="16 17">
    <name type="scientific">Kazachstania africana (strain ATCC 22294 / BCRC 22015 / CBS 2517 / CECT 1963 / NBRC 1671 / NRRL Y-8276)</name>
    <name type="common">Yeast</name>
    <name type="synonym">Kluyveromyces africanus</name>
    <dbReference type="NCBI Taxonomy" id="1071382"/>
    <lineage>
        <taxon>Eukaryota</taxon>
        <taxon>Fungi</taxon>
        <taxon>Dikarya</taxon>
        <taxon>Ascomycota</taxon>
        <taxon>Saccharomycotina</taxon>
        <taxon>Saccharomycetes</taxon>
        <taxon>Saccharomycetales</taxon>
        <taxon>Saccharomycetaceae</taxon>
        <taxon>Kazachstania</taxon>
    </lineage>
</organism>
<dbReference type="FunFam" id="3.40.50.300:FF:000025">
    <property type="entry name" value="ATP-dependent Clp protease subunit"/>
    <property type="match status" value="1"/>
</dbReference>
<feature type="domain" description="Clp R" evidence="15">
    <location>
        <begin position="1"/>
        <end position="150"/>
    </location>
</feature>
<keyword evidence="9 11" id="KW-0143">Chaperone</keyword>
<dbReference type="PROSITE" id="PS00870">
    <property type="entry name" value="CLPAB_1"/>
    <property type="match status" value="1"/>
</dbReference>
<feature type="domain" description="Sigma-54 factor interaction" evidence="14">
    <location>
        <begin position="578"/>
        <end position="769"/>
    </location>
</feature>
<dbReference type="Pfam" id="PF00004">
    <property type="entry name" value="AAA"/>
    <property type="match status" value="1"/>
</dbReference>
<dbReference type="FunCoup" id="H2AWX5">
    <property type="interactions" value="608"/>
</dbReference>
<dbReference type="Gene3D" id="1.10.1780.10">
    <property type="entry name" value="Clp, N-terminal domain"/>
    <property type="match status" value="1"/>
</dbReference>
<dbReference type="InterPro" id="IPR001270">
    <property type="entry name" value="ClpA/B"/>
</dbReference>
<evidence type="ECO:0000256" key="10">
    <source>
        <dbReference type="PROSITE-ProRule" id="PRU01251"/>
    </source>
</evidence>
<feature type="coiled-coil region" evidence="12">
    <location>
        <begin position="414"/>
        <end position="537"/>
    </location>
</feature>
<dbReference type="Pfam" id="PF02861">
    <property type="entry name" value="Clp_N"/>
    <property type="match status" value="1"/>
</dbReference>
<dbReference type="GO" id="GO:0016887">
    <property type="term" value="F:ATP hydrolysis activity"/>
    <property type="evidence" value="ECO:0007669"/>
    <property type="project" value="EnsemblFungi"/>
</dbReference>
<dbReference type="GO" id="GO:0035617">
    <property type="term" value="P:stress granule disassembly"/>
    <property type="evidence" value="ECO:0007669"/>
    <property type="project" value="EnsemblFungi"/>
</dbReference>
<evidence type="ECO:0000256" key="9">
    <source>
        <dbReference type="ARBA" id="ARBA00023186"/>
    </source>
</evidence>
<evidence type="ECO:0000313" key="17">
    <source>
        <dbReference type="Proteomes" id="UP000005220"/>
    </source>
</evidence>
<evidence type="ECO:0000256" key="1">
    <source>
        <dbReference type="ARBA" id="ARBA00004496"/>
    </source>
</evidence>
<keyword evidence="3" id="KW-0963">Cytoplasm</keyword>
<dbReference type="InterPro" id="IPR019489">
    <property type="entry name" value="Clp_ATPase_C"/>
</dbReference>
<protein>
    <recommendedName>
        <fullName evidence="18">Clp R domain-containing protein</fullName>
    </recommendedName>
</protein>
<dbReference type="OrthoDB" id="47330at2759"/>
<dbReference type="InterPro" id="IPR050130">
    <property type="entry name" value="ClpA_ClpB"/>
</dbReference>
<dbReference type="FunFam" id="1.10.1780.10:FF:000003">
    <property type="entry name" value="ATP-dependent chaperone ClpB"/>
    <property type="match status" value="1"/>
</dbReference>
<dbReference type="GO" id="GO:0042802">
    <property type="term" value="F:identical protein binding"/>
    <property type="evidence" value="ECO:0007669"/>
    <property type="project" value="EnsemblFungi"/>
</dbReference>
<evidence type="ECO:0008006" key="18">
    <source>
        <dbReference type="Google" id="ProtNLM"/>
    </source>
</evidence>
<dbReference type="PROSITE" id="PS51903">
    <property type="entry name" value="CLP_R"/>
    <property type="match status" value="1"/>
</dbReference>
<comment type="similarity">
    <text evidence="2 11">Belongs to the ClpA/ClpB family.</text>
</comment>
<evidence type="ECO:0000256" key="5">
    <source>
        <dbReference type="ARBA" id="ARBA00022741"/>
    </source>
</evidence>
<sequence>MNDETQFTEKALNVLTIAQKLAEDHQHPQLQPIHLLAAFIATPEDGSVSYLQNLFDQARYDYDLFKKSVNKHLVRIAQQHPAPQQVTPSYALGQVLQDAAKIQKQQKDSFIAQDHLLFALFKDSSIKQIFKDVQVDVESIKQQALKLRGNQKIDSRNADTNTPLEYLSKYAIDMTEQARQGKLDPVIGREEEIRSTIRVLARRIKSNPCLIGEPGIGKTSIIEGIASRIVDNDVPTILQGCRLFSLDLASLTAGAKYKGDFEERLKGVLKEVETSTQLIILFIDEIHMLMGNGKDDAANILKPALSRGHLKVIGATTNNEYRSIVEKDGAFERRFQKIEVSEPTLRQTVAILRGLQQKYEIHHGVRILDSALVTAAQLAKRYLPYRRLPDSALDLVDISCAGVAVARDSKPEELDSKERQLQLIEVEIKALERDKDADNTTKDRLQKVKQLEASLKEELEPLRQRYSQERQGHEKLTSAKKKLEELENKAIDAERRYDNATAADLRYFAIPDIKKQIEHLENEVAEEQQRSQSMISNVVDSDTIGETAARLTGIPVKKLTESENEKLIHMERDLSSEVVGQTEAVKAVSNAVRLSRSGLSNPRQPASFLFLGLSGSGKTELAKTIAGFLFNDKDMMIRVDCSELSEKYSVSKLLGTTAGYVGFEEGGFLTNQLQYKPYSVLLFDEVEKAHPDVLTIMLQMLDDGRVTSGQGKTIDCSNCIIIMTSNLGAEYIIGQEGSKIQDSTKTNVMNVVKSHFRPEFLNRISSIVVFNKLSRKAIHKIVDIRLKEIEERFEMNDKHYHLEVSKEAKDFLARYGYSEDLGARPLNRLIQNEILNKMAIKILKNEIRDKETVRVILKEGKERGTGNNEDEEESLEVLPNHASEYAYDEDMDIDYENSSSDNIDEYEHVTSANVD</sequence>
<dbReference type="eggNOG" id="KOG1051">
    <property type="taxonomic scope" value="Eukaryota"/>
</dbReference>
<evidence type="ECO:0000259" key="14">
    <source>
        <dbReference type="PROSITE" id="PS50045"/>
    </source>
</evidence>
<evidence type="ECO:0000313" key="16">
    <source>
        <dbReference type="EMBL" id="CCF58875.1"/>
    </source>
</evidence>
<evidence type="ECO:0000256" key="12">
    <source>
        <dbReference type="SAM" id="Coils"/>
    </source>
</evidence>
<name>H2AWX5_KAZAF</name>
<dbReference type="PANTHER" id="PTHR11638">
    <property type="entry name" value="ATP-DEPENDENT CLP PROTEASE"/>
    <property type="match status" value="1"/>
</dbReference>
<dbReference type="GeneID" id="13884343"/>
<proteinExistence type="inferred from homology"/>
<dbReference type="GO" id="GO:0070370">
    <property type="term" value="P:cellular heat acclimation"/>
    <property type="evidence" value="ECO:0007669"/>
    <property type="project" value="EnsemblFungi"/>
</dbReference>
<dbReference type="InterPro" id="IPR002078">
    <property type="entry name" value="Sigma_54_int"/>
</dbReference>
<dbReference type="KEGG" id="kaf:KAFR_0F02780"/>
<dbReference type="Pfam" id="PF17871">
    <property type="entry name" value="AAA_lid_9"/>
    <property type="match status" value="1"/>
</dbReference>
<dbReference type="Proteomes" id="UP000005220">
    <property type="component" value="Chromosome 6"/>
</dbReference>
<evidence type="ECO:0000256" key="6">
    <source>
        <dbReference type="ARBA" id="ARBA00022840"/>
    </source>
</evidence>
<dbReference type="EMBL" id="HE650826">
    <property type="protein sequence ID" value="CCF58875.1"/>
    <property type="molecule type" value="Genomic_DNA"/>
</dbReference>
<dbReference type="GO" id="GO:0005524">
    <property type="term" value="F:ATP binding"/>
    <property type="evidence" value="ECO:0007669"/>
    <property type="project" value="UniProtKB-KW"/>
</dbReference>
<dbReference type="InterPro" id="IPR018368">
    <property type="entry name" value="ClpA/B_CS1"/>
</dbReference>
<evidence type="ECO:0000256" key="8">
    <source>
        <dbReference type="ARBA" id="ARBA00023054"/>
    </source>
</evidence>
<keyword evidence="6 11" id="KW-0067">ATP-binding</keyword>
<evidence type="ECO:0000256" key="11">
    <source>
        <dbReference type="RuleBase" id="RU004432"/>
    </source>
</evidence>
<dbReference type="GO" id="GO:0051082">
    <property type="term" value="F:unfolded protein binding"/>
    <property type="evidence" value="ECO:0007669"/>
    <property type="project" value="EnsemblFungi"/>
</dbReference>
<dbReference type="Pfam" id="PF07724">
    <property type="entry name" value="AAA_2"/>
    <property type="match status" value="1"/>
</dbReference>
<keyword evidence="7" id="KW-0346">Stress response</keyword>
<dbReference type="GO" id="GO:0051087">
    <property type="term" value="F:protein-folding chaperone binding"/>
    <property type="evidence" value="ECO:0007669"/>
    <property type="project" value="EnsemblFungi"/>
</dbReference>
<dbReference type="InParanoid" id="H2AWX5"/>
<reference evidence="16 17" key="1">
    <citation type="journal article" date="2011" name="Proc. Natl. Acad. Sci. U.S.A.">
        <title>Evolutionary erosion of yeast sex chromosomes by mating-type switching accidents.</title>
        <authorList>
            <person name="Gordon J.L."/>
            <person name="Armisen D."/>
            <person name="Proux-Wera E."/>
            <person name="Oheigeartaigh S.S."/>
            <person name="Byrne K.P."/>
            <person name="Wolfe K.H."/>
        </authorList>
    </citation>
    <scope>NUCLEOTIDE SEQUENCE [LARGE SCALE GENOMIC DNA]</scope>
    <source>
        <strain evidence="17">ATCC 22294 / BCRC 22015 / CBS 2517 / CECT 1963 / NBRC 1671 / NRRL Y-8276</strain>
    </source>
</reference>
<dbReference type="GO" id="GO:0072380">
    <property type="term" value="C:TRC complex"/>
    <property type="evidence" value="ECO:0007669"/>
    <property type="project" value="EnsemblFungi"/>
</dbReference>
<dbReference type="FunFam" id="3.40.50.300:FF:000010">
    <property type="entry name" value="Chaperone clpB 1, putative"/>
    <property type="match status" value="1"/>
</dbReference>
<dbReference type="GO" id="GO:0005991">
    <property type="term" value="P:trehalose metabolic process"/>
    <property type="evidence" value="ECO:0007669"/>
    <property type="project" value="EnsemblFungi"/>
</dbReference>
<evidence type="ECO:0000256" key="3">
    <source>
        <dbReference type="ARBA" id="ARBA00022490"/>
    </source>
</evidence>
<dbReference type="InterPro" id="IPR004176">
    <property type="entry name" value="Clp_R_N"/>
</dbReference>
<dbReference type="FunFam" id="3.40.50.300:FF:000120">
    <property type="entry name" value="ATP-dependent chaperone ClpB"/>
    <property type="match status" value="1"/>
</dbReference>
<evidence type="ECO:0000256" key="7">
    <source>
        <dbReference type="ARBA" id="ARBA00023016"/>
    </source>
</evidence>
<dbReference type="InterPro" id="IPR027417">
    <property type="entry name" value="P-loop_NTPase"/>
</dbReference>
<accession>H2AWX5</accession>